<sequence>METTGVLALFGVFGVVCGLYVSVVGFAVTALAFALLLTLVAHAVGGVLDGWMPGLAFLAMQVGYFLCLVGTALAIHVRGLPKDTRRPTRRLHINHE</sequence>
<dbReference type="Proteomes" id="UP001596292">
    <property type="component" value="Unassembled WGS sequence"/>
</dbReference>
<feature type="transmembrane region" description="Helical" evidence="1">
    <location>
        <begin position="55"/>
        <end position="77"/>
    </location>
</feature>
<keyword evidence="1" id="KW-1133">Transmembrane helix</keyword>
<comment type="caution">
    <text evidence="2">The sequence shown here is derived from an EMBL/GenBank/DDBJ whole genome shotgun (WGS) entry which is preliminary data.</text>
</comment>
<evidence type="ECO:0000313" key="2">
    <source>
        <dbReference type="EMBL" id="MFC6791689.1"/>
    </source>
</evidence>
<reference evidence="3" key="1">
    <citation type="journal article" date="2019" name="Int. J. Syst. Evol. Microbiol.">
        <title>The Global Catalogue of Microorganisms (GCM) 10K type strain sequencing project: providing services to taxonomists for standard genome sequencing and annotation.</title>
        <authorList>
            <consortium name="The Broad Institute Genomics Platform"/>
            <consortium name="The Broad Institute Genome Sequencing Center for Infectious Disease"/>
            <person name="Wu L."/>
            <person name="Ma J."/>
        </authorList>
    </citation>
    <scope>NUCLEOTIDE SEQUENCE [LARGE SCALE GENOMIC DNA]</scope>
    <source>
        <strain evidence="3">CCUG 48316</strain>
    </source>
</reference>
<gene>
    <name evidence="2" type="ORF">ACFQE0_20065</name>
</gene>
<keyword evidence="1" id="KW-0812">Transmembrane</keyword>
<proteinExistence type="predicted"/>
<accession>A0ABW2BPA7</accession>
<evidence type="ECO:0000313" key="3">
    <source>
        <dbReference type="Proteomes" id="UP001596292"/>
    </source>
</evidence>
<feature type="transmembrane region" description="Helical" evidence="1">
    <location>
        <begin position="7"/>
        <end position="35"/>
    </location>
</feature>
<dbReference type="EMBL" id="JBHSWN010000001">
    <property type="protein sequence ID" value="MFC6791689.1"/>
    <property type="molecule type" value="Genomic_DNA"/>
</dbReference>
<keyword evidence="3" id="KW-1185">Reference proteome</keyword>
<name>A0ABW2BPA7_9HYPH</name>
<protein>
    <submittedName>
        <fullName evidence="2">Uncharacterized protein</fullName>
    </submittedName>
</protein>
<keyword evidence="1" id="KW-0472">Membrane</keyword>
<dbReference type="RefSeq" id="WP_378972818.1">
    <property type="nucleotide sequence ID" value="NZ_JBHSWN010000001.1"/>
</dbReference>
<evidence type="ECO:0000256" key="1">
    <source>
        <dbReference type="SAM" id="Phobius"/>
    </source>
</evidence>
<organism evidence="2 3">
    <name type="scientific">Methylobacterium komagatae</name>
    <dbReference type="NCBI Taxonomy" id="374425"/>
    <lineage>
        <taxon>Bacteria</taxon>
        <taxon>Pseudomonadati</taxon>
        <taxon>Pseudomonadota</taxon>
        <taxon>Alphaproteobacteria</taxon>
        <taxon>Hyphomicrobiales</taxon>
        <taxon>Methylobacteriaceae</taxon>
        <taxon>Methylobacterium</taxon>
    </lineage>
</organism>